<dbReference type="GO" id="GO:0005975">
    <property type="term" value="P:carbohydrate metabolic process"/>
    <property type="evidence" value="ECO:0007669"/>
    <property type="project" value="InterPro"/>
</dbReference>
<reference evidence="7" key="1">
    <citation type="submission" date="2022-11" db="UniProtKB">
        <authorList>
            <consortium name="WormBaseParasite"/>
        </authorList>
    </citation>
    <scope>IDENTIFICATION</scope>
</reference>
<dbReference type="Gene3D" id="3.20.20.80">
    <property type="entry name" value="Glycosidases"/>
    <property type="match status" value="1"/>
</dbReference>
<sequence>MIQVENDYGEAVFQDPNYMPFIRDLLLSQLGNDTVLYTADPVVGTYCLKCGTIPGALATVDFGISNDSFIDEKYAELAKVNNGGPIVSTEVWTGLYSSWGLPRPTPVDPAVVYENLNHMYSKNASINIYLIHGGTNFEFTSASDPGGAPGLHNGTTLDGVSLQNWFQCGINLTKASIDSLTTSFVEGLNPKVRSPQKASTLPGVFVGQFTASQLQDTFFDSTGWGKGQLFINGYNLGRYWPIAGPQITLYVPQPIIQQMNTVVLIELVGQSSAQNVANFVDHAIWP</sequence>
<evidence type="ECO:0000256" key="1">
    <source>
        <dbReference type="ARBA" id="ARBA00009809"/>
    </source>
</evidence>
<feature type="domain" description="Glycoside hydrolase 35 catalytic" evidence="4">
    <location>
        <begin position="1"/>
        <end position="143"/>
    </location>
</feature>
<keyword evidence="6" id="KW-1185">Reference proteome</keyword>
<accession>A0A914E9G0</accession>
<dbReference type="GO" id="GO:0004553">
    <property type="term" value="F:hydrolase activity, hydrolyzing O-glycosyl compounds"/>
    <property type="evidence" value="ECO:0007669"/>
    <property type="project" value="InterPro"/>
</dbReference>
<dbReference type="InterPro" id="IPR031330">
    <property type="entry name" value="Gly_Hdrlase_35_cat"/>
</dbReference>
<dbReference type="AlphaFoldDB" id="A0A914E9G0"/>
<evidence type="ECO:0000313" key="7">
    <source>
        <dbReference type="WBParaSite" id="ACRNAN_scaffold6247.g14716.t1"/>
    </source>
</evidence>
<dbReference type="InterPro" id="IPR001944">
    <property type="entry name" value="Glycoside_Hdrlase_35"/>
</dbReference>
<comment type="similarity">
    <text evidence="1">Belongs to the glycosyl hydrolase 35 family.</text>
</comment>
<dbReference type="InterPro" id="IPR008979">
    <property type="entry name" value="Galactose-bd-like_sf"/>
</dbReference>
<evidence type="ECO:0000259" key="4">
    <source>
        <dbReference type="Pfam" id="PF01301"/>
    </source>
</evidence>
<dbReference type="InterPro" id="IPR048913">
    <property type="entry name" value="BetaGal_gal-bd"/>
</dbReference>
<proteinExistence type="inferred from homology"/>
<name>A0A914E9G0_9BILA</name>
<dbReference type="PANTHER" id="PTHR23421">
    <property type="entry name" value="BETA-GALACTOSIDASE RELATED"/>
    <property type="match status" value="1"/>
</dbReference>
<evidence type="ECO:0000313" key="6">
    <source>
        <dbReference type="Proteomes" id="UP000887540"/>
    </source>
</evidence>
<dbReference type="InterPro" id="IPR017853">
    <property type="entry name" value="GH"/>
</dbReference>
<dbReference type="Proteomes" id="UP000887540">
    <property type="component" value="Unplaced"/>
</dbReference>
<dbReference type="WBParaSite" id="ACRNAN_scaffold6247.g14716.t1">
    <property type="protein sequence ID" value="ACRNAN_scaffold6247.g14716.t1"/>
    <property type="gene ID" value="ACRNAN_scaffold6247.g14716"/>
</dbReference>
<keyword evidence="2" id="KW-0378">Hydrolase</keyword>
<protein>
    <submittedName>
        <fullName evidence="7">Beta-galactosidase</fullName>
    </submittedName>
</protein>
<dbReference type="Gene3D" id="2.60.120.260">
    <property type="entry name" value="Galactose-binding domain-like"/>
    <property type="match status" value="1"/>
</dbReference>
<dbReference type="Pfam" id="PF21467">
    <property type="entry name" value="BetaGal_gal-bd"/>
    <property type="match status" value="1"/>
</dbReference>
<keyword evidence="3" id="KW-0326">Glycosidase</keyword>
<evidence type="ECO:0000259" key="5">
    <source>
        <dbReference type="Pfam" id="PF21467"/>
    </source>
</evidence>
<evidence type="ECO:0000256" key="3">
    <source>
        <dbReference type="ARBA" id="ARBA00023295"/>
    </source>
</evidence>
<organism evidence="6 7">
    <name type="scientific">Acrobeloides nanus</name>
    <dbReference type="NCBI Taxonomy" id="290746"/>
    <lineage>
        <taxon>Eukaryota</taxon>
        <taxon>Metazoa</taxon>
        <taxon>Ecdysozoa</taxon>
        <taxon>Nematoda</taxon>
        <taxon>Chromadorea</taxon>
        <taxon>Rhabditida</taxon>
        <taxon>Tylenchina</taxon>
        <taxon>Cephalobomorpha</taxon>
        <taxon>Cephaloboidea</taxon>
        <taxon>Cephalobidae</taxon>
        <taxon>Acrobeloides</taxon>
    </lineage>
</organism>
<dbReference type="SUPFAM" id="SSF49785">
    <property type="entry name" value="Galactose-binding domain-like"/>
    <property type="match status" value="1"/>
</dbReference>
<feature type="domain" description="Beta-galactosidase galactose-binding" evidence="5">
    <location>
        <begin position="205"/>
        <end position="258"/>
    </location>
</feature>
<evidence type="ECO:0000256" key="2">
    <source>
        <dbReference type="ARBA" id="ARBA00022801"/>
    </source>
</evidence>
<dbReference type="PRINTS" id="PR00742">
    <property type="entry name" value="GLHYDRLASE35"/>
</dbReference>
<dbReference type="Pfam" id="PF01301">
    <property type="entry name" value="Glyco_hydro_35"/>
    <property type="match status" value="1"/>
</dbReference>
<dbReference type="SUPFAM" id="SSF51445">
    <property type="entry name" value="(Trans)glycosidases"/>
    <property type="match status" value="1"/>
</dbReference>